<feature type="region of interest" description="Disordered" evidence="1">
    <location>
        <begin position="1"/>
        <end position="32"/>
    </location>
</feature>
<organism evidence="2">
    <name type="scientific">viral metagenome</name>
    <dbReference type="NCBI Taxonomy" id="1070528"/>
    <lineage>
        <taxon>unclassified sequences</taxon>
        <taxon>metagenomes</taxon>
        <taxon>organismal metagenomes</taxon>
    </lineage>
</organism>
<evidence type="ECO:0000256" key="1">
    <source>
        <dbReference type="SAM" id="MobiDB-lite"/>
    </source>
</evidence>
<evidence type="ECO:0000313" key="2">
    <source>
        <dbReference type="EMBL" id="QJA48599.1"/>
    </source>
</evidence>
<sequence length="94" mass="10741">MGMPKKEVGEVESTFGETGEFDEEWNSAKTQRKGRWNEIFERLEKEGGEVKLTGLTEGQIGALYRKTKKAGWQIRTIEKRTAVIIRVPEVEPES</sequence>
<dbReference type="EMBL" id="MT144091">
    <property type="protein sequence ID" value="QJA48599.1"/>
    <property type="molecule type" value="Genomic_DNA"/>
</dbReference>
<protein>
    <submittedName>
        <fullName evidence="2">Uncharacterized protein</fullName>
    </submittedName>
</protein>
<dbReference type="AlphaFoldDB" id="A0A6H1ZMA5"/>
<gene>
    <name evidence="2" type="ORF">TM448A01029_0027</name>
</gene>
<accession>A0A6H1ZMA5</accession>
<reference evidence="2" key="1">
    <citation type="submission" date="2020-03" db="EMBL/GenBank/DDBJ databases">
        <title>The deep terrestrial virosphere.</title>
        <authorList>
            <person name="Holmfeldt K."/>
            <person name="Nilsson E."/>
            <person name="Simone D."/>
            <person name="Lopez-Fernandez M."/>
            <person name="Wu X."/>
            <person name="de Brujin I."/>
            <person name="Lundin D."/>
            <person name="Andersson A."/>
            <person name="Bertilsson S."/>
            <person name="Dopson M."/>
        </authorList>
    </citation>
    <scope>NUCLEOTIDE SEQUENCE</scope>
    <source>
        <strain evidence="2">TM448A01029</strain>
    </source>
</reference>
<proteinExistence type="predicted"/>
<name>A0A6H1ZMA5_9ZZZZ</name>